<proteinExistence type="predicted"/>
<dbReference type="Proteomes" id="UP000002489">
    <property type="component" value="Unassembled WGS sequence"/>
</dbReference>
<dbReference type="EnsemblFungi" id="FOXG_12266T0">
    <property type="protein sequence ID" value="FOXG_12266P0"/>
    <property type="gene ID" value="FOXG_12266"/>
</dbReference>
<reference evidence="1" key="2">
    <citation type="submission" date="2025-08" db="UniProtKB">
        <authorList>
            <consortium name="EnsemblFungi"/>
        </authorList>
    </citation>
    <scope>IDENTIFICATION</scope>
    <source>
        <strain evidence="1">4287 / CBS 123668 / FGSC 9935 / NRRL 34936</strain>
    </source>
</reference>
<reference evidence="2" key="1">
    <citation type="journal article" date="2012" name="Mol. Plant Microbe Interact.">
        <title>A highly conserved effector in Fusarium oxysporum is required for full virulence on Arabidopsis.</title>
        <authorList>
            <person name="Thatcher L.F."/>
            <person name="Gardiner D.M."/>
            <person name="Kazan K."/>
            <person name="Manners J."/>
        </authorList>
    </citation>
    <scope>NUCLEOTIDE SEQUENCE [LARGE SCALE GENOMIC DNA]</scope>
    <source>
        <strain evidence="2">Fo5176</strain>
    </source>
</reference>
<evidence type="ECO:0000313" key="2">
    <source>
        <dbReference type="Proteomes" id="UP000002489"/>
    </source>
</evidence>
<accession>A0A0D2Y7K1</accession>
<sequence length="104" mass="11640">LYRVIISLYTNHEVLSTKHATLYYKMRLASFLCLSASASTHAIFSHSLCTPSASPTSLRQQHSVQSQLWAELPSQVATVPHELPSLLRQHSIEESPNGKHDMVQ</sequence>
<organism evidence="1 2">
    <name type="scientific">Fusarium oxysporum (strain Fo5176)</name>
    <name type="common">Fusarium vascular wilt</name>
    <dbReference type="NCBI Taxonomy" id="660025"/>
    <lineage>
        <taxon>Eukaryota</taxon>
        <taxon>Fungi</taxon>
        <taxon>Dikarya</taxon>
        <taxon>Ascomycota</taxon>
        <taxon>Pezizomycotina</taxon>
        <taxon>Sordariomycetes</taxon>
        <taxon>Hypocreomycetidae</taxon>
        <taxon>Hypocreales</taxon>
        <taxon>Nectriaceae</taxon>
        <taxon>Fusarium</taxon>
        <taxon>Fusarium oxysporum species complex</taxon>
    </lineage>
</organism>
<evidence type="ECO:0000313" key="1">
    <source>
        <dbReference type="EnsemblFungi" id="FOXG_12266P0"/>
    </source>
</evidence>
<name>A0A0D2Y7K1_FUSOF</name>
<dbReference type="AlphaFoldDB" id="A0A0D2Y7K1"/>
<protein>
    <submittedName>
        <fullName evidence="1">Uncharacterized protein</fullName>
    </submittedName>
</protein>